<evidence type="ECO:0000313" key="12">
    <source>
        <dbReference type="EMBL" id="MEQ2512091.1"/>
    </source>
</evidence>
<dbReference type="SUPFAM" id="SSF52096">
    <property type="entry name" value="ClpP/crotonase"/>
    <property type="match status" value="1"/>
</dbReference>
<evidence type="ECO:0000259" key="11">
    <source>
        <dbReference type="PROSITE" id="PS50989"/>
    </source>
</evidence>
<evidence type="ECO:0000256" key="3">
    <source>
        <dbReference type="ARBA" id="ARBA00022516"/>
    </source>
</evidence>
<evidence type="ECO:0000256" key="1">
    <source>
        <dbReference type="ARBA" id="ARBA00004956"/>
    </source>
</evidence>
<evidence type="ECO:0000256" key="10">
    <source>
        <dbReference type="ARBA" id="ARBA00049152"/>
    </source>
</evidence>
<dbReference type="NCBIfam" id="NF041504">
    <property type="entry name" value="AccA_sub"/>
    <property type="match status" value="1"/>
</dbReference>
<dbReference type="PRINTS" id="PR01069">
    <property type="entry name" value="ACCCTRFRASEA"/>
</dbReference>
<organism evidence="12 13">
    <name type="scientific">Faecousia intestinalis</name>
    <dbReference type="NCBI Taxonomy" id="3133167"/>
    <lineage>
        <taxon>Bacteria</taxon>
        <taxon>Bacillati</taxon>
        <taxon>Bacillota</taxon>
        <taxon>Clostridia</taxon>
        <taxon>Eubacteriales</taxon>
        <taxon>Oscillospiraceae</taxon>
        <taxon>Faecousia</taxon>
    </lineage>
</organism>
<keyword evidence="8" id="KW-0443">Lipid metabolism</keyword>
<dbReference type="EC" id="2.1.3.15" evidence="2"/>
<keyword evidence="3" id="KW-0444">Lipid biosynthesis</keyword>
<evidence type="ECO:0000256" key="5">
    <source>
        <dbReference type="ARBA" id="ARBA00022741"/>
    </source>
</evidence>
<dbReference type="EMBL" id="JBBMFF010000259">
    <property type="protein sequence ID" value="MEQ2512091.1"/>
    <property type="molecule type" value="Genomic_DNA"/>
</dbReference>
<reference evidence="12 13" key="1">
    <citation type="submission" date="2024-03" db="EMBL/GenBank/DDBJ databases">
        <title>Human intestinal bacterial collection.</title>
        <authorList>
            <person name="Pauvert C."/>
            <person name="Hitch T.C.A."/>
            <person name="Clavel T."/>
        </authorList>
    </citation>
    <scope>NUCLEOTIDE SEQUENCE [LARGE SCALE GENOMIC DNA]</scope>
    <source>
        <strain evidence="12 13">CLA-AA-H192</strain>
    </source>
</reference>
<comment type="catalytic activity">
    <reaction evidence="10">
        <text>N(6)-carboxybiotinyl-L-lysyl-[protein] + acetyl-CoA = N(6)-biotinyl-L-lysyl-[protein] + malonyl-CoA</text>
        <dbReference type="Rhea" id="RHEA:54728"/>
        <dbReference type="Rhea" id="RHEA-COMP:10505"/>
        <dbReference type="Rhea" id="RHEA-COMP:10506"/>
        <dbReference type="ChEBI" id="CHEBI:57288"/>
        <dbReference type="ChEBI" id="CHEBI:57384"/>
        <dbReference type="ChEBI" id="CHEBI:83144"/>
        <dbReference type="ChEBI" id="CHEBI:83145"/>
        <dbReference type="EC" id="2.1.3.15"/>
    </reaction>
</comment>
<dbReference type="PROSITE" id="PS50989">
    <property type="entry name" value="COA_CT_CTER"/>
    <property type="match status" value="1"/>
</dbReference>
<keyword evidence="7" id="KW-0067">ATP-binding</keyword>
<evidence type="ECO:0000256" key="9">
    <source>
        <dbReference type="ARBA" id="ARBA00023160"/>
    </source>
</evidence>
<gene>
    <name evidence="12" type="primary">accA</name>
    <name evidence="12" type="ORF">WMO66_12695</name>
</gene>
<dbReference type="PANTHER" id="PTHR42853:SF3">
    <property type="entry name" value="ACETYL-COENZYME A CARBOXYLASE CARBOXYL TRANSFERASE SUBUNIT ALPHA, CHLOROPLASTIC"/>
    <property type="match status" value="1"/>
</dbReference>
<keyword evidence="6" id="KW-0276">Fatty acid metabolism</keyword>
<dbReference type="InterPro" id="IPR001095">
    <property type="entry name" value="Acetyl_CoA_COase_a_su"/>
</dbReference>
<comment type="pathway">
    <text evidence="1">Lipid metabolism; malonyl-CoA biosynthesis; malonyl-CoA from acetyl-CoA: step 1/1.</text>
</comment>
<dbReference type="Proteomes" id="UP001491552">
    <property type="component" value="Unassembled WGS sequence"/>
</dbReference>
<name>A0ABV1G9K6_9FIRM</name>
<evidence type="ECO:0000256" key="6">
    <source>
        <dbReference type="ARBA" id="ARBA00022832"/>
    </source>
</evidence>
<keyword evidence="13" id="KW-1185">Reference proteome</keyword>
<keyword evidence="5" id="KW-0547">Nucleotide-binding</keyword>
<dbReference type="InterPro" id="IPR029045">
    <property type="entry name" value="ClpP/crotonase-like_dom_sf"/>
</dbReference>
<evidence type="ECO:0000256" key="4">
    <source>
        <dbReference type="ARBA" id="ARBA00022679"/>
    </source>
</evidence>
<evidence type="ECO:0000313" key="13">
    <source>
        <dbReference type="Proteomes" id="UP001491552"/>
    </source>
</evidence>
<dbReference type="PANTHER" id="PTHR42853">
    <property type="entry name" value="ACETYL-COENZYME A CARBOXYLASE CARBOXYL TRANSFERASE SUBUNIT ALPHA"/>
    <property type="match status" value="1"/>
</dbReference>
<proteinExistence type="predicted"/>
<evidence type="ECO:0000256" key="8">
    <source>
        <dbReference type="ARBA" id="ARBA00023098"/>
    </source>
</evidence>
<sequence length="270" mass="29630">MNAFERLKEARHAGRPTGAAYVAALFENRLDLCGDRRFGEDPAIISGIGTLSGRPVTYIAIDKGADLDSRMRNHFGCPMPEGYRKALRLMKQAEKFHRPVICLVDTLGAYCGAEAEERGQGEAIAENILEMMGLRTPVISVVIGEGGSGGALALAAADRVYMLENAVYSVISPEGCASILWKDSGRVADAAQCLHITAADMVDLHVAEEIIPENFADFPQMCAAMTVQLTMDLDELCALTPEELLEQRYRRYRRIGVYEENGSIVRFTEH</sequence>
<comment type="caution">
    <text evidence="12">The sequence shown here is derived from an EMBL/GenBank/DDBJ whole genome shotgun (WGS) entry which is preliminary data.</text>
</comment>
<dbReference type="Gene3D" id="3.90.226.10">
    <property type="entry name" value="2-enoyl-CoA Hydratase, Chain A, domain 1"/>
    <property type="match status" value="1"/>
</dbReference>
<dbReference type="InterPro" id="IPR011763">
    <property type="entry name" value="COA_CT_C"/>
</dbReference>
<keyword evidence="4" id="KW-0808">Transferase</keyword>
<protein>
    <recommendedName>
        <fullName evidence="2">acetyl-CoA carboxytransferase</fullName>
        <ecNumber evidence="2">2.1.3.15</ecNumber>
    </recommendedName>
</protein>
<dbReference type="RefSeq" id="WP_349136794.1">
    <property type="nucleotide sequence ID" value="NZ_JBBMFF010000259.1"/>
</dbReference>
<evidence type="ECO:0000256" key="7">
    <source>
        <dbReference type="ARBA" id="ARBA00022840"/>
    </source>
</evidence>
<accession>A0ABV1G9K6</accession>
<dbReference type="Pfam" id="PF03255">
    <property type="entry name" value="ACCA"/>
    <property type="match status" value="1"/>
</dbReference>
<evidence type="ECO:0000256" key="2">
    <source>
        <dbReference type="ARBA" id="ARBA00011883"/>
    </source>
</evidence>
<keyword evidence="9" id="KW-0275">Fatty acid biosynthesis</keyword>
<feature type="domain" description="CoA carboxyltransferase C-terminal" evidence="11">
    <location>
        <begin position="1"/>
        <end position="235"/>
    </location>
</feature>